<evidence type="ECO:0000256" key="1">
    <source>
        <dbReference type="SAM" id="MobiDB-lite"/>
    </source>
</evidence>
<reference evidence="2" key="1">
    <citation type="journal article" date="2019" name="Emerg. Microbes Infect.">
        <title>Comprehensive subspecies identification of 175 nontuberculous mycobacteria species based on 7547 genomic profiles.</title>
        <authorList>
            <person name="Matsumoto Y."/>
            <person name="Kinjo T."/>
            <person name="Motooka D."/>
            <person name="Nabeya D."/>
            <person name="Jung N."/>
            <person name="Uechi K."/>
            <person name="Horii T."/>
            <person name="Iida T."/>
            <person name="Fujita J."/>
            <person name="Nakamura S."/>
        </authorList>
    </citation>
    <scope>NUCLEOTIDE SEQUENCE [LARGE SCALE GENOMIC DNA]</scope>
    <source>
        <strain evidence="2">JCM 13671</strain>
    </source>
</reference>
<sequence length="130" mass="14240">MSPSSAEHPDRTRATTVRPTKGVRSVAARRPRNLRMVCTLDSSDFVLHLDLLRGRLPMHCRRNRLMGHERAEPANTETVLARTLRQAPQAGVDAAADSPGAARVPAAGSVIRTTTSHVGQSSHMCERRVR</sequence>
<feature type="region of interest" description="Disordered" evidence="1">
    <location>
        <begin position="1"/>
        <end position="28"/>
    </location>
</feature>
<keyword evidence="3" id="KW-1185">Reference proteome</keyword>
<dbReference type="Proteomes" id="UP000466931">
    <property type="component" value="Chromosome"/>
</dbReference>
<gene>
    <name evidence="2" type="ORF">MCNF_41910</name>
</gene>
<proteinExistence type="predicted"/>
<accession>A0A7I7Y1U9</accession>
<evidence type="ECO:0000313" key="2">
    <source>
        <dbReference type="EMBL" id="BBZ35586.1"/>
    </source>
</evidence>
<protein>
    <submittedName>
        <fullName evidence="2">Uncharacterized protein</fullName>
    </submittedName>
</protein>
<dbReference type="AlphaFoldDB" id="A0A7I7Y1U9"/>
<reference evidence="2" key="2">
    <citation type="submission" date="2020-02" db="EMBL/GenBank/DDBJ databases">
        <authorList>
            <person name="Matsumoto Y."/>
            <person name="Motooka D."/>
            <person name="Nakamura S."/>
        </authorList>
    </citation>
    <scope>NUCLEOTIDE SEQUENCE</scope>
    <source>
        <strain evidence="2">JCM 13671</strain>
    </source>
</reference>
<dbReference type="EMBL" id="AP022612">
    <property type="protein sequence ID" value="BBZ35586.1"/>
    <property type="molecule type" value="Genomic_DNA"/>
</dbReference>
<evidence type="ECO:0000313" key="3">
    <source>
        <dbReference type="Proteomes" id="UP000466931"/>
    </source>
</evidence>
<organism evidence="2 3">
    <name type="scientific">Mycolicibacterium confluentis</name>
    <dbReference type="NCBI Taxonomy" id="28047"/>
    <lineage>
        <taxon>Bacteria</taxon>
        <taxon>Bacillati</taxon>
        <taxon>Actinomycetota</taxon>
        <taxon>Actinomycetes</taxon>
        <taxon>Mycobacteriales</taxon>
        <taxon>Mycobacteriaceae</taxon>
        <taxon>Mycolicibacterium</taxon>
    </lineage>
</organism>
<name>A0A7I7Y1U9_9MYCO</name>